<evidence type="ECO:0000313" key="2">
    <source>
        <dbReference type="EMBL" id="CAE09497.1"/>
    </source>
</evidence>
<dbReference type="AlphaFoldDB" id="Q7MSL0"/>
<dbReference type="eggNOG" id="COG0352">
    <property type="taxonomic scope" value="Bacteria"/>
</dbReference>
<feature type="domain" description="ThiD2" evidence="1">
    <location>
        <begin position="11"/>
        <end position="128"/>
    </location>
</feature>
<organism evidence="3">
    <name type="scientific">Wolinella succinogenes (strain ATCC 29543 / DSM 1740 / CCUG 13145 / JCM 31913 / LMG 7466 / NCTC 11488 / FDC 602W)</name>
    <name type="common">Vibrio succinogenes</name>
    <dbReference type="NCBI Taxonomy" id="273121"/>
    <lineage>
        <taxon>Bacteria</taxon>
        <taxon>Pseudomonadati</taxon>
        <taxon>Campylobacterota</taxon>
        <taxon>Epsilonproteobacteria</taxon>
        <taxon>Campylobacterales</taxon>
        <taxon>Helicobacteraceae</taxon>
        <taxon>Wolinella</taxon>
    </lineage>
</organism>
<dbReference type="KEGG" id="wsu:WS0347"/>
<proteinExistence type="predicted"/>
<keyword evidence="3" id="KW-1185">Reference proteome</keyword>
<reference evidence="2 3" key="1">
    <citation type="journal article" date="2003" name="Proc. Natl. Acad. Sci. U.S.A.">
        <title>Complete genome sequence and analysis of Wolinella succinogenes.</title>
        <authorList>
            <person name="Baar C."/>
            <person name="Eppinger M."/>
            <person name="Raddatz G."/>
            <person name="Simon JM."/>
            <person name="Lanz C."/>
            <person name="Klimmek O."/>
            <person name="Nandakumar R."/>
            <person name="Gross R."/>
            <person name="Rosinus A."/>
            <person name="Keller H."/>
            <person name="Jagtap P."/>
            <person name="Linke B."/>
            <person name="Meyer F."/>
            <person name="Lederer H."/>
            <person name="Schuster S.C."/>
        </authorList>
    </citation>
    <scope>NUCLEOTIDE SEQUENCE [LARGE SCALE GENOMIC DNA]</scope>
    <source>
        <strain evidence="3">ATCC 29543 / DSM 1740 / CCUG 13145 / JCM 31913 / LMG 7466 / NCTC 11488 / FDC 602W</strain>
    </source>
</reference>
<sequence length="138" mass="16148">MSESREIGIERIIDANLNRLREGIRVIEDVMRYAKNDSRFSPKLKMLRHEARLSLPVELLAHRDVVNDVSKKSFEDDLKRENLDSILVANFKRAQESARVLEETLKLMDERESEHFKAIRYELYGLEKAILSPVQPLI</sequence>
<dbReference type="RefSeq" id="WP_011138297.1">
    <property type="nucleotide sequence ID" value="NC_005090.1"/>
</dbReference>
<dbReference type="STRING" id="273121.WS0347"/>
<dbReference type="Proteomes" id="UP000000422">
    <property type="component" value="Chromosome"/>
</dbReference>
<protein>
    <recommendedName>
        <fullName evidence="1">ThiD2 domain-containing protein</fullName>
    </recommendedName>
</protein>
<dbReference type="Pfam" id="PF17792">
    <property type="entry name" value="ThiD2"/>
    <property type="match status" value="1"/>
</dbReference>
<evidence type="ECO:0000259" key="1">
    <source>
        <dbReference type="Pfam" id="PF17792"/>
    </source>
</evidence>
<gene>
    <name evidence="2" type="ordered locus">WS0347</name>
</gene>
<name>Q7MSL0_WOLSU</name>
<dbReference type="EMBL" id="BX571657">
    <property type="protein sequence ID" value="CAE09497.1"/>
    <property type="molecule type" value="Genomic_DNA"/>
</dbReference>
<evidence type="ECO:0000313" key="3">
    <source>
        <dbReference type="Proteomes" id="UP000000422"/>
    </source>
</evidence>
<accession>Q7MSL0</accession>
<dbReference type="HOGENOM" id="CLU_1884736_0_0_7"/>
<dbReference type="InterPro" id="IPR041397">
    <property type="entry name" value="ThiD2"/>
</dbReference>